<reference evidence="1 2" key="1">
    <citation type="submission" date="2021-05" db="EMBL/GenBank/DDBJ databases">
        <title>Phylogenetic classification of ten novel species belonging to the genus Bifidobacterium comprising B. colchicus sp. nov., B. abeli sp. nov., B. bicoloris sp. nov., B. guerezis sp. nov., B. rosaliae sp. nov., B. santillanensis sp. nov., B. argentati sp. nov., B. amazzoni sp. nov., B. pluviali sp. nov., and B. pinnaculum sp. nov.</title>
        <authorList>
            <person name="Lugli G.A."/>
            <person name="Ruiz Garcia L."/>
            <person name="Margolles A."/>
            <person name="Ventura M."/>
        </authorList>
    </citation>
    <scope>NUCLEOTIDE SEQUENCE [LARGE SCALE GENOMIC DNA]</scope>
    <source>
        <strain evidence="1 2">6T3</strain>
    </source>
</reference>
<gene>
    <name evidence="1" type="ORF">KIH73_07095</name>
</gene>
<dbReference type="RefSeq" id="WP_219081964.1">
    <property type="nucleotide sequence ID" value="NZ_JAHBBD010000015.1"/>
</dbReference>
<evidence type="ECO:0008006" key="3">
    <source>
        <dbReference type="Google" id="ProtNLM"/>
    </source>
</evidence>
<protein>
    <recommendedName>
        <fullName evidence="3">Alpha-L-arabinofuranosidase</fullName>
    </recommendedName>
</protein>
<dbReference type="Proteomes" id="UP000812844">
    <property type="component" value="Unassembled WGS sequence"/>
</dbReference>
<organism evidence="1 2">
    <name type="scientific">Bifidobacterium phasiani</name>
    <dbReference type="NCBI Taxonomy" id="2834431"/>
    <lineage>
        <taxon>Bacteria</taxon>
        <taxon>Bacillati</taxon>
        <taxon>Actinomycetota</taxon>
        <taxon>Actinomycetes</taxon>
        <taxon>Bifidobacteriales</taxon>
        <taxon>Bifidobacteriaceae</taxon>
        <taxon>Bifidobacterium</taxon>
    </lineage>
</organism>
<evidence type="ECO:0000313" key="2">
    <source>
        <dbReference type="Proteomes" id="UP000812844"/>
    </source>
</evidence>
<sequence length="50" mass="5432">MMLHDDDPHRRNTAEQPDAVVPTGLEVGLNAGTLTFSLPAVAWSAVRFRA</sequence>
<name>A0ABS6W9F5_9BIFI</name>
<keyword evidence="2" id="KW-1185">Reference proteome</keyword>
<evidence type="ECO:0000313" key="1">
    <source>
        <dbReference type="EMBL" id="MBW3083133.1"/>
    </source>
</evidence>
<dbReference type="EMBL" id="JAHBBD010000015">
    <property type="protein sequence ID" value="MBW3083133.1"/>
    <property type="molecule type" value="Genomic_DNA"/>
</dbReference>
<accession>A0ABS6W9F5</accession>
<comment type="caution">
    <text evidence="1">The sequence shown here is derived from an EMBL/GenBank/DDBJ whole genome shotgun (WGS) entry which is preliminary data.</text>
</comment>
<proteinExistence type="predicted"/>